<dbReference type="RefSeq" id="WP_113032689.1">
    <property type="nucleotide sequence ID" value="NZ_QMFB01000012.1"/>
</dbReference>
<dbReference type="PANTHER" id="PTHR42709:SF9">
    <property type="entry name" value="ALKALINE PHOSPHATASE LIKE PROTEIN"/>
    <property type="match status" value="1"/>
</dbReference>
<keyword evidence="2" id="KW-1133">Transmembrane helix</keyword>
<feature type="transmembrane region" description="Helical" evidence="2">
    <location>
        <begin position="135"/>
        <end position="159"/>
    </location>
</feature>
<dbReference type="GO" id="GO:0005886">
    <property type="term" value="C:plasma membrane"/>
    <property type="evidence" value="ECO:0007669"/>
    <property type="project" value="TreeGrafter"/>
</dbReference>
<evidence type="ECO:0000256" key="1">
    <source>
        <dbReference type="ARBA" id="ARBA00010792"/>
    </source>
</evidence>
<reference evidence="4 5" key="1">
    <citation type="journal article" date="2009" name="Int. J. Syst. Evol. Microbiol.">
        <title>Paenibacillus contaminans sp. nov., isolated from a contaminated laboratory plate.</title>
        <authorList>
            <person name="Chou J.H."/>
            <person name="Lee J.H."/>
            <person name="Lin M.C."/>
            <person name="Chang P.S."/>
            <person name="Arun A.B."/>
            <person name="Young C.C."/>
            <person name="Chen W.M."/>
        </authorList>
    </citation>
    <scope>NUCLEOTIDE SEQUENCE [LARGE SCALE GENOMIC DNA]</scope>
    <source>
        <strain evidence="4 5">CKOBP-6</strain>
    </source>
</reference>
<dbReference type="EMBL" id="QMFB01000012">
    <property type="protein sequence ID" value="RAV19326.1"/>
    <property type="molecule type" value="Genomic_DNA"/>
</dbReference>
<feature type="transmembrane region" description="Helical" evidence="2">
    <location>
        <begin position="12"/>
        <end position="29"/>
    </location>
</feature>
<dbReference type="Proteomes" id="UP000250369">
    <property type="component" value="Unassembled WGS sequence"/>
</dbReference>
<dbReference type="PANTHER" id="PTHR42709">
    <property type="entry name" value="ALKALINE PHOSPHATASE LIKE PROTEIN"/>
    <property type="match status" value="1"/>
</dbReference>
<dbReference type="AlphaFoldDB" id="A0A329MJ00"/>
<comment type="caution">
    <text evidence="4">The sequence shown here is derived from an EMBL/GenBank/DDBJ whole genome shotgun (WGS) entry which is preliminary data.</text>
</comment>
<dbReference type="Pfam" id="PF09335">
    <property type="entry name" value="VTT_dom"/>
    <property type="match status" value="1"/>
</dbReference>
<keyword evidence="5" id="KW-1185">Reference proteome</keyword>
<name>A0A329MJ00_9BACL</name>
<feature type="transmembrane region" description="Helical" evidence="2">
    <location>
        <begin position="171"/>
        <end position="189"/>
    </location>
</feature>
<dbReference type="InterPro" id="IPR051311">
    <property type="entry name" value="DedA_domain"/>
</dbReference>
<feature type="domain" description="VTT" evidence="3">
    <location>
        <begin position="29"/>
        <end position="155"/>
    </location>
</feature>
<feature type="transmembrane region" description="Helical" evidence="2">
    <location>
        <begin position="49"/>
        <end position="71"/>
    </location>
</feature>
<keyword evidence="2" id="KW-0472">Membrane</keyword>
<keyword evidence="2" id="KW-0812">Transmembrane</keyword>
<dbReference type="InterPro" id="IPR032816">
    <property type="entry name" value="VTT_dom"/>
</dbReference>
<feature type="transmembrane region" description="Helical" evidence="2">
    <location>
        <begin position="219"/>
        <end position="239"/>
    </location>
</feature>
<organism evidence="4 5">
    <name type="scientific">Paenibacillus contaminans</name>
    <dbReference type="NCBI Taxonomy" id="450362"/>
    <lineage>
        <taxon>Bacteria</taxon>
        <taxon>Bacillati</taxon>
        <taxon>Bacillota</taxon>
        <taxon>Bacilli</taxon>
        <taxon>Bacillales</taxon>
        <taxon>Paenibacillaceae</taxon>
        <taxon>Paenibacillus</taxon>
    </lineage>
</organism>
<comment type="similarity">
    <text evidence="1">Belongs to the DedA family.</text>
</comment>
<proteinExistence type="inferred from homology"/>
<evidence type="ECO:0000256" key="2">
    <source>
        <dbReference type="SAM" id="Phobius"/>
    </source>
</evidence>
<gene>
    <name evidence="4" type="ORF">DQG23_20215</name>
</gene>
<dbReference type="OrthoDB" id="9782291at2"/>
<protein>
    <submittedName>
        <fullName evidence="4">DedA family protein</fullName>
    </submittedName>
</protein>
<evidence type="ECO:0000259" key="3">
    <source>
        <dbReference type="Pfam" id="PF09335"/>
    </source>
</evidence>
<sequence length="244" mass="27925">METITHWFEQYGYGVLFFGLLLEYIALPFPGELVMGYSGYLVYNGQMSLILSLTLAWLGTSLGMTVTYVIGSKLGYPFFEKYGHRFLLSPRKLQQTSKWFEKYGSKLLFFAFFIPGVRHFTGYLSGILNIPFRTFALYCYTGALFWVLVFVVGGTMLGTKWEIIHDIAKQYAGVIIIALIALAAAWLLYRLLTVRDNRVVRIIRQRSRWFVHTKAGVRMLISLITLTSIVLSSIVILLLEFPKP</sequence>
<accession>A0A329MJ00</accession>
<evidence type="ECO:0000313" key="5">
    <source>
        <dbReference type="Proteomes" id="UP000250369"/>
    </source>
</evidence>
<feature type="transmembrane region" description="Helical" evidence="2">
    <location>
        <begin position="107"/>
        <end position="129"/>
    </location>
</feature>
<evidence type="ECO:0000313" key="4">
    <source>
        <dbReference type="EMBL" id="RAV19326.1"/>
    </source>
</evidence>